<evidence type="ECO:0000256" key="1">
    <source>
        <dbReference type="SAM" id="MobiDB-lite"/>
    </source>
</evidence>
<organism evidence="2 3">
    <name type="scientific">Characodon lateralis</name>
    <dbReference type="NCBI Taxonomy" id="208331"/>
    <lineage>
        <taxon>Eukaryota</taxon>
        <taxon>Metazoa</taxon>
        <taxon>Chordata</taxon>
        <taxon>Craniata</taxon>
        <taxon>Vertebrata</taxon>
        <taxon>Euteleostomi</taxon>
        <taxon>Actinopterygii</taxon>
        <taxon>Neopterygii</taxon>
        <taxon>Teleostei</taxon>
        <taxon>Neoteleostei</taxon>
        <taxon>Acanthomorphata</taxon>
        <taxon>Ovalentaria</taxon>
        <taxon>Atherinomorphae</taxon>
        <taxon>Cyprinodontiformes</taxon>
        <taxon>Goodeidae</taxon>
        <taxon>Characodon</taxon>
    </lineage>
</organism>
<gene>
    <name evidence="2" type="ORF">CHARACLAT_009453</name>
</gene>
<name>A0ABU7CY84_9TELE</name>
<keyword evidence="3" id="KW-1185">Reference proteome</keyword>
<reference evidence="2 3" key="1">
    <citation type="submission" date="2021-06" db="EMBL/GenBank/DDBJ databases">
        <authorList>
            <person name="Palmer J.M."/>
        </authorList>
    </citation>
    <scope>NUCLEOTIDE SEQUENCE [LARGE SCALE GENOMIC DNA]</scope>
    <source>
        <strain evidence="2 3">CL_MEX2019</strain>
        <tissue evidence="2">Muscle</tissue>
    </source>
</reference>
<dbReference type="Proteomes" id="UP001352852">
    <property type="component" value="Unassembled WGS sequence"/>
</dbReference>
<proteinExistence type="predicted"/>
<evidence type="ECO:0000313" key="2">
    <source>
        <dbReference type="EMBL" id="MED6267185.1"/>
    </source>
</evidence>
<feature type="region of interest" description="Disordered" evidence="1">
    <location>
        <begin position="76"/>
        <end position="95"/>
    </location>
</feature>
<protein>
    <submittedName>
        <fullName evidence="2">Uncharacterized protein</fullName>
    </submittedName>
</protein>
<dbReference type="EMBL" id="JAHUTJ010008772">
    <property type="protein sequence ID" value="MED6267185.1"/>
    <property type="molecule type" value="Genomic_DNA"/>
</dbReference>
<comment type="caution">
    <text evidence="2">The sequence shown here is derived from an EMBL/GenBank/DDBJ whole genome shotgun (WGS) entry which is preliminary data.</text>
</comment>
<sequence length="166" mass="18515">MQVKCALCVFFIFLNPSSTTLNFALLMQTFNLFSALMSRFLFLLGYLLINSEQPLNQSEGPVNLGGLHHGRVIQSQQRPPFSPRHSHTLPTPPSGSSFPPLKVWIAADEDAEQMITFYGLLQRAGPIRAAPRLAPDLIRARTQTLRRSGTFSRFPTTFGICILPVE</sequence>
<accession>A0ABU7CY84</accession>
<evidence type="ECO:0000313" key="3">
    <source>
        <dbReference type="Proteomes" id="UP001352852"/>
    </source>
</evidence>